<evidence type="ECO:0000313" key="2">
    <source>
        <dbReference type="EMBL" id="KAH7091256.1"/>
    </source>
</evidence>
<dbReference type="AlphaFoldDB" id="A0A8K0RA63"/>
<dbReference type="OrthoDB" id="3795038at2759"/>
<accession>A0A8K0RA63</accession>
<protein>
    <submittedName>
        <fullName evidence="2">Uncharacterized protein</fullName>
    </submittedName>
</protein>
<gene>
    <name evidence="2" type="ORF">FB567DRAFT_577172</name>
</gene>
<evidence type="ECO:0000313" key="3">
    <source>
        <dbReference type="Proteomes" id="UP000813461"/>
    </source>
</evidence>
<sequence length="154" mass="16643">MSDNESKSRGSGGKTAGWTDREILVCLLNVMEYSDCKLEYGDAPYPPGRNANGFRQKINALKRELKGEFESIKAGNPIDGTPKKKGASGDGTPKSTSRKRKGKTDGEEGENASPKKRGRPKKNAAATAEAQENVEEDINIKAEPEGELGIETEM</sequence>
<feature type="region of interest" description="Disordered" evidence="1">
    <location>
        <begin position="68"/>
        <end position="154"/>
    </location>
</feature>
<organism evidence="2 3">
    <name type="scientific">Paraphoma chrysanthemicola</name>
    <dbReference type="NCBI Taxonomy" id="798071"/>
    <lineage>
        <taxon>Eukaryota</taxon>
        <taxon>Fungi</taxon>
        <taxon>Dikarya</taxon>
        <taxon>Ascomycota</taxon>
        <taxon>Pezizomycotina</taxon>
        <taxon>Dothideomycetes</taxon>
        <taxon>Pleosporomycetidae</taxon>
        <taxon>Pleosporales</taxon>
        <taxon>Pleosporineae</taxon>
        <taxon>Phaeosphaeriaceae</taxon>
        <taxon>Paraphoma</taxon>
    </lineage>
</organism>
<dbReference type="Proteomes" id="UP000813461">
    <property type="component" value="Unassembled WGS sequence"/>
</dbReference>
<evidence type="ECO:0000256" key="1">
    <source>
        <dbReference type="SAM" id="MobiDB-lite"/>
    </source>
</evidence>
<feature type="compositionally biased region" description="Acidic residues" evidence="1">
    <location>
        <begin position="145"/>
        <end position="154"/>
    </location>
</feature>
<comment type="caution">
    <text evidence="2">The sequence shown here is derived from an EMBL/GenBank/DDBJ whole genome shotgun (WGS) entry which is preliminary data.</text>
</comment>
<name>A0A8K0RA63_9PLEO</name>
<reference evidence="2" key="1">
    <citation type="journal article" date="2021" name="Nat. Commun.">
        <title>Genetic determinants of endophytism in the Arabidopsis root mycobiome.</title>
        <authorList>
            <person name="Mesny F."/>
            <person name="Miyauchi S."/>
            <person name="Thiergart T."/>
            <person name="Pickel B."/>
            <person name="Atanasova L."/>
            <person name="Karlsson M."/>
            <person name="Huettel B."/>
            <person name="Barry K.W."/>
            <person name="Haridas S."/>
            <person name="Chen C."/>
            <person name="Bauer D."/>
            <person name="Andreopoulos W."/>
            <person name="Pangilinan J."/>
            <person name="LaButti K."/>
            <person name="Riley R."/>
            <person name="Lipzen A."/>
            <person name="Clum A."/>
            <person name="Drula E."/>
            <person name="Henrissat B."/>
            <person name="Kohler A."/>
            <person name="Grigoriev I.V."/>
            <person name="Martin F.M."/>
            <person name="Hacquard S."/>
        </authorList>
    </citation>
    <scope>NUCLEOTIDE SEQUENCE</scope>
    <source>
        <strain evidence="2">MPI-SDFR-AT-0120</strain>
    </source>
</reference>
<dbReference type="EMBL" id="JAGMVJ010000004">
    <property type="protein sequence ID" value="KAH7091256.1"/>
    <property type="molecule type" value="Genomic_DNA"/>
</dbReference>
<proteinExistence type="predicted"/>
<keyword evidence="3" id="KW-1185">Reference proteome</keyword>